<name>F1D186_9CAUD</name>
<proteinExistence type="predicted"/>
<dbReference type="OrthoDB" id="27594at10239"/>
<protein>
    <submittedName>
        <fullName evidence="1">Uncharacterized protein ORF64</fullName>
    </submittedName>
</protein>
<dbReference type="RefSeq" id="YP_004251005.1">
    <property type="nucleotide sequence ID" value="NC_015157.1"/>
</dbReference>
<dbReference type="Proteomes" id="UP000007502">
    <property type="component" value="Segment"/>
</dbReference>
<dbReference type="KEGG" id="vg:10228543"/>
<gene>
    <name evidence="1" type="primary">ORF64</name>
</gene>
<dbReference type="EMBL" id="HQ641347">
    <property type="protein sequence ID" value="ADX87880.1"/>
    <property type="molecule type" value="Genomic_DNA"/>
</dbReference>
<organism evidence="1 2">
    <name type="scientific">Vibrio phage ICP1</name>
    <dbReference type="NCBI Taxonomy" id="979525"/>
    <lineage>
        <taxon>Viruses</taxon>
        <taxon>Duplodnaviria</taxon>
        <taxon>Heunggongvirae</taxon>
        <taxon>Uroviricota</taxon>
        <taxon>Caudoviricetes</taxon>
        <taxon>Mohonavirus</taxon>
        <taxon>Mohonavirus ICP1</taxon>
    </lineage>
</organism>
<evidence type="ECO:0000313" key="2">
    <source>
        <dbReference type="Proteomes" id="UP000007502"/>
    </source>
</evidence>
<dbReference type="GeneID" id="10228543"/>
<reference evidence="1 2" key="1">
    <citation type="journal article" date="2011" name="MBio">
        <title>Evidence of a dominant lineage of Vibrio cholerae-specific lytic bacteriophages shed by cholera patients over a 10-year period in Dhaka, Bangladesh.</title>
        <authorList>
            <person name="Seed K.D."/>
            <person name="Bodi K.L."/>
            <person name="Kropinski A.M."/>
            <person name="Ackermann H.W."/>
            <person name="Calderwood S.B."/>
            <person name="Qadri F."/>
            <person name="Camilli A."/>
        </authorList>
    </citation>
    <scope>NUCLEOTIDE SEQUENCE [LARGE SCALE GENOMIC DNA]</scope>
</reference>
<sequence>MKTMSYSQFEQLYFRALMQAPDYRLGQCFIYYFVRDSSTPEMLRLWNEKDLDTARKMIYSIIERYHWDINELQILDGRELYFD</sequence>
<accession>F1D186</accession>
<keyword evidence="2" id="KW-1185">Reference proteome</keyword>
<evidence type="ECO:0000313" key="1">
    <source>
        <dbReference type="EMBL" id="ADX87880.1"/>
    </source>
</evidence>